<dbReference type="Pfam" id="PF14112">
    <property type="entry name" value="DUF4284"/>
    <property type="match status" value="1"/>
</dbReference>
<dbReference type="EMBL" id="LSNE01000006">
    <property type="protein sequence ID" value="KXI28465.1"/>
    <property type="molecule type" value="Genomic_DNA"/>
</dbReference>
<gene>
    <name evidence="1" type="ORF">AX660_15330</name>
</gene>
<dbReference type="RefSeq" id="WP_068377355.1">
    <property type="nucleotide sequence ID" value="NZ_LSNE01000006.1"/>
</dbReference>
<name>A0A135ZZR3_9ALTE</name>
<dbReference type="Proteomes" id="UP000070299">
    <property type="component" value="Unassembled WGS sequence"/>
</dbReference>
<keyword evidence="2" id="KW-1185">Reference proteome</keyword>
<sequence>MTQDDLPVPDIQSAPEKGLLFAKKNKVSVWASQHPYADIPDEYFEEIFFKNNTRAKNRWSENYLIRYFVPDNMETNGAHEGTIDIQTAAGQCSCSSSFMVNLLSKAKKNNMQQVSWVILLFEYEYSAKLSGVAQDEYTTFLGAFNYDADSDSLLGEAE</sequence>
<dbReference type="AlphaFoldDB" id="A0A135ZZR3"/>
<dbReference type="InterPro" id="IPR025560">
    <property type="entry name" value="Imm22"/>
</dbReference>
<protein>
    <submittedName>
        <fullName evidence="1">Uncharacterized protein</fullName>
    </submittedName>
</protein>
<organism evidence="1 2">
    <name type="scientific">Paraglaciecola hydrolytica</name>
    <dbReference type="NCBI Taxonomy" id="1799789"/>
    <lineage>
        <taxon>Bacteria</taxon>
        <taxon>Pseudomonadati</taxon>
        <taxon>Pseudomonadota</taxon>
        <taxon>Gammaproteobacteria</taxon>
        <taxon>Alteromonadales</taxon>
        <taxon>Alteromonadaceae</taxon>
        <taxon>Paraglaciecola</taxon>
    </lineage>
</organism>
<evidence type="ECO:0000313" key="2">
    <source>
        <dbReference type="Proteomes" id="UP000070299"/>
    </source>
</evidence>
<reference evidence="2" key="1">
    <citation type="submission" date="2016-02" db="EMBL/GenBank/DDBJ databases">
        <authorList>
            <person name="Schultz-Johansen M."/>
            <person name="Glaring M.A."/>
            <person name="Bech P.K."/>
            <person name="Stougaard P."/>
        </authorList>
    </citation>
    <scope>NUCLEOTIDE SEQUENCE [LARGE SCALE GENOMIC DNA]</scope>
    <source>
        <strain evidence="2">S66</strain>
    </source>
</reference>
<dbReference type="OrthoDB" id="8851623at2"/>
<accession>A0A135ZZR3</accession>
<proteinExistence type="predicted"/>
<comment type="caution">
    <text evidence="1">The sequence shown here is derived from an EMBL/GenBank/DDBJ whole genome shotgun (WGS) entry which is preliminary data.</text>
</comment>
<evidence type="ECO:0000313" key="1">
    <source>
        <dbReference type="EMBL" id="KXI28465.1"/>
    </source>
</evidence>